<dbReference type="SUPFAM" id="SSF56425">
    <property type="entry name" value="Succinate dehydrogenase/fumarate reductase flavoprotein, catalytic domain"/>
    <property type="match status" value="1"/>
</dbReference>
<dbReference type="OrthoDB" id="3178130at2"/>
<dbReference type="InterPro" id="IPR050315">
    <property type="entry name" value="FAD-oxidoreductase_2"/>
</dbReference>
<protein>
    <recommendedName>
        <fullName evidence="6">FAD-dependent oxidoreductase 2 FAD-binding domain-containing protein</fullName>
    </recommendedName>
</protein>
<evidence type="ECO:0000313" key="7">
    <source>
        <dbReference type="EMBL" id="PIP00342.1"/>
    </source>
</evidence>
<sequence length="569" mass="62260">MRSPIATVPTSISRPASGPPPEAAGLSTQAADRRDRTRSPKGSAWRKDMVDPHIVGRGRTQKGAPIWDTPPAPFAISAIAETRTFDVVIVGAGCAGIFAAHSAAEQGLKVALIEKLPSLSARGMDNGAVNTKLHKEAGITIDEDMLLTDLVRFSTNRVHPELVGIWVHESGRVFDHYIDLCRANDMQVALVDCFSVAKTYPDMFRQYPTAHIFAGKGQKISTGNEYIPTQEGFLTFVEGEAKKLGAEFHYNTACERILREDGGRVTGIVAKDKDGRYVKFAAARAVVLAAGGYTENQEMVDAWCPVANDPEIRTFSPQGGNSGEVFAQALWVGAGLQNWPHPVMIHTIPGFHIDLMAGNQSFMHVNRLGKRFQSESLPNQNLVNGRFRQPGRQAWAVFDAKYEKDHATFETGFDGPITEPIDQLNFHADKGRLCRADTLEELAQQMGVPADTFVATCKRYSEMARNGKDEDFNKESYLMFTIEQAPFYAVPIRSHILVTVGGLDCDPDMQVLDVDGNKIDGLYAVGNMQGNFFANEYPLMAPGLSHGRAITLSYVLGERLAQAAVAART</sequence>
<name>A0A2G9X057_9HYPH</name>
<evidence type="ECO:0000313" key="8">
    <source>
        <dbReference type="Proteomes" id="UP000231070"/>
    </source>
</evidence>
<reference evidence="7 8" key="1">
    <citation type="submission" date="2017-08" db="EMBL/GenBank/DDBJ databases">
        <title>Pleomorphomonas carboxidotrophicus sp. nov., a new mesophilic hydrogenogenic carboxidotroph.</title>
        <authorList>
            <person name="Esquivel-Elizondo S."/>
            <person name="Krajmalnik-Brown R."/>
            <person name="Maldonado J."/>
        </authorList>
    </citation>
    <scope>NUCLEOTIDE SEQUENCE [LARGE SCALE GENOMIC DNA]</scope>
    <source>
        <strain evidence="7 8">SVCO-16</strain>
    </source>
</reference>
<dbReference type="Proteomes" id="UP000231070">
    <property type="component" value="Unassembled WGS sequence"/>
</dbReference>
<keyword evidence="3" id="KW-0274">FAD</keyword>
<proteinExistence type="predicted"/>
<evidence type="ECO:0000256" key="1">
    <source>
        <dbReference type="ARBA" id="ARBA00001974"/>
    </source>
</evidence>
<dbReference type="InterPro" id="IPR027477">
    <property type="entry name" value="Succ_DH/fumarate_Rdtase_cat_sf"/>
</dbReference>
<keyword evidence="2" id="KW-0285">Flavoprotein</keyword>
<keyword evidence="4" id="KW-0560">Oxidoreductase</keyword>
<dbReference type="Gene3D" id="3.50.50.60">
    <property type="entry name" value="FAD/NAD(P)-binding domain"/>
    <property type="match status" value="1"/>
</dbReference>
<evidence type="ECO:0000256" key="5">
    <source>
        <dbReference type="SAM" id="MobiDB-lite"/>
    </source>
</evidence>
<dbReference type="SUPFAM" id="SSF51905">
    <property type="entry name" value="FAD/NAD(P)-binding domain"/>
    <property type="match status" value="1"/>
</dbReference>
<evidence type="ECO:0000256" key="4">
    <source>
        <dbReference type="ARBA" id="ARBA00023002"/>
    </source>
</evidence>
<dbReference type="AlphaFoldDB" id="A0A2G9X057"/>
<organism evidence="7 8">
    <name type="scientific">Pleomorphomonas carboxyditropha</name>
    <dbReference type="NCBI Taxonomy" id="2023338"/>
    <lineage>
        <taxon>Bacteria</taxon>
        <taxon>Pseudomonadati</taxon>
        <taxon>Pseudomonadota</taxon>
        <taxon>Alphaproteobacteria</taxon>
        <taxon>Hyphomicrobiales</taxon>
        <taxon>Pleomorphomonadaceae</taxon>
        <taxon>Pleomorphomonas</taxon>
    </lineage>
</organism>
<dbReference type="PANTHER" id="PTHR43400">
    <property type="entry name" value="FUMARATE REDUCTASE"/>
    <property type="match status" value="1"/>
</dbReference>
<dbReference type="InterPro" id="IPR003953">
    <property type="entry name" value="FAD-dep_OxRdtase_2_FAD-bd"/>
</dbReference>
<gene>
    <name evidence="7" type="ORF">CJ014_06300</name>
</gene>
<dbReference type="GO" id="GO:0008202">
    <property type="term" value="P:steroid metabolic process"/>
    <property type="evidence" value="ECO:0007669"/>
    <property type="project" value="UniProtKB-ARBA"/>
</dbReference>
<dbReference type="GO" id="GO:0016491">
    <property type="term" value="F:oxidoreductase activity"/>
    <property type="evidence" value="ECO:0007669"/>
    <property type="project" value="UniProtKB-KW"/>
</dbReference>
<keyword evidence="8" id="KW-1185">Reference proteome</keyword>
<dbReference type="Gene3D" id="3.90.700.10">
    <property type="entry name" value="Succinate dehydrogenase/fumarate reductase flavoprotein, catalytic domain"/>
    <property type="match status" value="1"/>
</dbReference>
<feature type="region of interest" description="Disordered" evidence="5">
    <location>
        <begin position="1"/>
        <end position="47"/>
    </location>
</feature>
<evidence type="ECO:0000256" key="2">
    <source>
        <dbReference type="ARBA" id="ARBA00022630"/>
    </source>
</evidence>
<feature type="domain" description="FAD-dependent oxidoreductase 2 FAD-binding" evidence="6">
    <location>
        <begin position="86"/>
        <end position="532"/>
    </location>
</feature>
<evidence type="ECO:0000256" key="3">
    <source>
        <dbReference type="ARBA" id="ARBA00022827"/>
    </source>
</evidence>
<comment type="cofactor">
    <cofactor evidence="1">
        <name>FAD</name>
        <dbReference type="ChEBI" id="CHEBI:57692"/>
    </cofactor>
</comment>
<dbReference type="Pfam" id="PF00890">
    <property type="entry name" value="FAD_binding_2"/>
    <property type="match status" value="1"/>
</dbReference>
<accession>A0A2G9X057</accession>
<comment type="caution">
    <text evidence="7">The sequence shown here is derived from an EMBL/GenBank/DDBJ whole genome shotgun (WGS) entry which is preliminary data.</text>
</comment>
<dbReference type="EMBL" id="NQVN01000002">
    <property type="protein sequence ID" value="PIP00342.1"/>
    <property type="molecule type" value="Genomic_DNA"/>
</dbReference>
<dbReference type="InterPro" id="IPR036188">
    <property type="entry name" value="FAD/NAD-bd_sf"/>
</dbReference>
<evidence type="ECO:0000259" key="6">
    <source>
        <dbReference type="Pfam" id="PF00890"/>
    </source>
</evidence>
<dbReference type="PANTHER" id="PTHR43400:SF10">
    <property type="entry name" value="3-OXOSTEROID 1-DEHYDROGENASE"/>
    <property type="match status" value="1"/>
</dbReference>